<evidence type="ECO:0000256" key="6">
    <source>
        <dbReference type="ARBA" id="ARBA00022777"/>
    </source>
</evidence>
<evidence type="ECO:0000256" key="1">
    <source>
        <dbReference type="ARBA" id="ARBA00000085"/>
    </source>
</evidence>
<dbReference type="PANTHER" id="PTHR43065">
    <property type="entry name" value="SENSOR HISTIDINE KINASE"/>
    <property type="match status" value="1"/>
</dbReference>
<dbReference type="SMART" id="SM00387">
    <property type="entry name" value="HATPase_c"/>
    <property type="match status" value="1"/>
</dbReference>
<keyword evidence="3" id="KW-0597">Phosphoprotein</keyword>
<dbReference type="PROSITE" id="PS50109">
    <property type="entry name" value="HIS_KIN"/>
    <property type="match status" value="1"/>
</dbReference>
<dbReference type="OrthoDB" id="5410077at2"/>
<name>A0A5S5MDA3_9BACT</name>
<dbReference type="SMART" id="SM00091">
    <property type="entry name" value="PAS"/>
    <property type="match status" value="1"/>
</dbReference>
<dbReference type="InterPro" id="IPR004358">
    <property type="entry name" value="Sig_transdc_His_kin-like_C"/>
</dbReference>
<organism evidence="12 13">
    <name type="scientific">Desulfobotulus mexicanus</name>
    <dbReference type="NCBI Taxonomy" id="2586642"/>
    <lineage>
        <taxon>Bacteria</taxon>
        <taxon>Pseudomonadati</taxon>
        <taxon>Thermodesulfobacteriota</taxon>
        <taxon>Desulfobacteria</taxon>
        <taxon>Desulfobacterales</taxon>
        <taxon>Desulfobacteraceae</taxon>
        <taxon>Desulfobotulus</taxon>
    </lineage>
</organism>
<dbReference type="Gene3D" id="3.30.450.20">
    <property type="entry name" value="PAS domain"/>
    <property type="match status" value="1"/>
</dbReference>
<evidence type="ECO:0000313" key="13">
    <source>
        <dbReference type="Proteomes" id="UP000321899"/>
    </source>
</evidence>
<feature type="domain" description="PAS" evidence="11">
    <location>
        <begin position="218"/>
        <end position="288"/>
    </location>
</feature>
<dbReference type="CDD" id="cd00130">
    <property type="entry name" value="PAS"/>
    <property type="match status" value="1"/>
</dbReference>
<feature type="domain" description="Histidine kinase" evidence="10">
    <location>
        <begin position="352"/>
        <end position="577"/>
    </location>
</feature>
<evidence type="ECO:0000256" key="9">
    <source>
        <dbReference type="SAM" id="Coils"/>
    </source>
</evidence>
<dbReference type="InterPro" id="IPR036890">
    <property type="entry name" value="HATPase_C_sf"/>
</dbReference>
<dbReference type="GO" id="GO:0000155">
    <property type="term" value="F:phosphorelay sensor kinase activity"/>
    <property type="evidence" value="ECO:0007669"/>
    <property type="project" value="InterPro"/>
</dbReference>
<dbReference type="Proteomes" id="UP000321899">
    <property type="component" value="Unassembled WGS sequence"/>
</dbReference>
<dbReference type="EC" id="2.7.13.3" evidence="2"/>
<keyword evidence="8" id="KW-0902">Two-component regulatory system</keyword>
<dbReference type="PRINTS" id="PR00344">
    <property type="entry name" value="BCTRLSENSOR"/>
</dbReference>
<dbReference type="PANTHER" id="PTHR43065:SF46">
    <property type="entry name" value="C4-DICARBOXYLATE TRANSPORT SENSOR PROTEIN DCTB"/>
    <property type="match status" value="1"/>
</dbReference>
<dbReference type="InterPro" id="IPR036097">
    <property type="entry name" value="HisK_dim/P_sf"/>
</dbReference>
<dbReference type="CDD" id="cd00082">
    <property type="entry name" value="HisKA"/>
    <property type="match status" value="1"/>
</dbReference>
<evidence type="ECO:0000256" key="4">
    <source>
        <dbReference type="ARBA" id="ARBA00022679"/>
    </source>
</evidence>
<gene>
    <name evidence="12" type="ORF">FIM25_13710</name>
</gene>
<dbReference type="PROSITE" id="PS50112">
    <property type="entry name" value="PAS"/>
    <property type="match status" value="1"/>
</dbReference>
<proteinExistence type="predicted"/>
<evidence type="ECO:0000256" key="5">
    <source>
        <dbReference type="ARBA" id="ARBA00022741"/>
    </source>
</evidence>
<comment type="caution">
    <text evidence="12">The sequence shown here is derived from an EMBL/GenBank/DDBJ whole genome shotgun (WGS) entry which is preliminary data.</text>
</comment>
<dbReference type="SUPFAM" id="SSF47384">
    <property type="entry name" value="Homodimeric domain of signal transducing histidine kinase"/>
    <property type="match status" value="1"/>
</dbReference>
<keyword evidence="6" id="KW-0418">Kinase</keyword>
<evidence type="ECO:0000256" key="3">
    <source>
        <dbReference type="ARBA" id="ARBA00022553"/>
    </source>
</evidence>
<dbReference type="InterPro" id="IPR005467">
    <property type="entry name" value="His_kinase_dom"/>
</dbReference>
<evidence type="ECO:0000259" key="10">
    <source>
        <dbReference type="PROSITE" id="PS50109"/>
    </source>
</evidence>
<dbReference type="Gene3D" id="1.10.287.130">
    <property type="match status" value="1"/>
</dbReference>
<dbReference type="Gene3D" id="3.30.565.10">
    <property type="entry name" value="Histidine kinase-like ATPase, C-terminal domain"/>
    <property type="match status" value="1"/>
</dbReference>
<evidence type="ECO:0000256" key="8">
    <source>
        <dbReference type="ARBA" id="ARBA00023012"/>
    </source>
</evidence>
<dbReference type="Pfam" id="PF02518">
    <property type="entry name" value="HATPase_c"/>
    <property type="match status" value="1"/>
</dbReference>
<keyword evidence="5" id="KW-0547">Nucleotide-binding</keyword>
<dbReference type="Pfam" id="PF13426">
    <property type="entry name" value="PAS_9"/>
    <property type="match status" value="1"/>
</dbReference>
<keyword evidence="4" id="KW-0808">Transferase</keyword>
<feature type="coiled-coil region" evidence="9">
    <location>
        <begin position="201"/>
        <end position="228"/>
    </location>
</feature>
<evidence type="ECO:0000259" key="11">
    <source>
        <dbReference type="PROSITE" id="PS50112"/>
    </source>
</evidence>
<keyword evidence="13" id="KW-1185">Reference proteome</keyword>
<evidence type="ECO:0000256" key="2">
    <source>
        <dbReference type="ARBA" id="ARBA00012438"/>
    </source>
</evidence>
<dbReference type="InterPro" id="IPR035965">
    <property type="entry name" value="PAS-like_dom_sf"/>
</dbReference>
<dbReference type="InterPro" id="IPR003594">
    <property type="entry name" value="HATPase_dom"/>
</dbReference>
<dbReference type="AlphaFoldDB" id="A0A5S5MDA3"/>
<reference evidence="12 13" key="1">
    <citation type="submission" date="2019-06" db="EMBL/GenBank/DDBJ databases">
        <title>Desulfobotulus mexicanus sp. nov., a novel sulfate-reducing bacterium isolated from the sediment of an alkaline crater lake in Mexico.</title>
        <authorList>
            <person name="Hirschler-Rea A."/>
        </authorList>
    </citation>
    <scope>NUCLEOTIDE SEQUENCE [LARGE SCALE GENOMIC DNA]</scope>
    <source>
        <strain evidence="12 13">PAR22N</strain>
    </source>
</reference>
<evidence type="ECO:0000256" key="7">
    <source>
        <dbReference type="ARBA" id="ARBA00022840"/>
    </source>
</evidence>
<dbReference type="SUPFAM" id="SSF55785">
    <property type="entry name" value="PYP-like sensor domain (PAS domain)"/>
    <property type="match status" value="1"/>
</dbReference>
<sequence>MFNNIIQGLFLRHAVTAFRSSFHPSQGHPMPSCPVSLKDNSYDGRILNEPCSAELQKRLVNLLTTSSIMTSMNLPVLHYIAAWKDNRTDIWYEFADPRFCGLFTSRLHLLAPAFRKAIVEQKVYPSDCDALRVEMLEPQALNKDRSILRNKNIEDGISEAIYKVKLQDTSHIWLKDQARLEYFPGDKITLSVGVLTPVSREMAMEEALRRTEKALSQSEKQFRDLFAQSNDAILLLNPEGRILKVNKKAEELTGLSQEMLAGKPACDLFPKTEQAQIRKVRDDISSGRSIRLETLMLKDDGTLSVDINARQVINTDNPMIQAVVRDISIHKRIEVERSKIEKFDMLKTLAGGLVHDMNNMLSVIMGNLSLASFENDLPQGVATLLSRIENATANLKNITRKMLVLADADTGMRIPGQLHACIHKALDMLGAIPPQVRLHMDIPVILPAFTMDKKGLSEAFASIMENSLDAMPKGGVLSIKVKGLRIEACDDDEPLLLNPGDYLAVHFTDTGSGIMEKDLPRIFDPYFSTKNRDARKGTGLGLSLAYAVIKQHGGQIMPLPQEEGQQGTTIAIYLPLS</sequence>
<keyword evidence="9" id="KW-0175">Coiled coil</keyword>
<protein>
    <recommendedName>
        <fullName evidence="2">histidine kinase</fullName>
        <ecNumber evidence="2">2.7.13.3</ecNumber>
    </recommendedName>
</protein>
<dbReference type="SUPFAM" id="SSF55874">
    <property type="entry name" value="ATPase domain of HSP90 chaperone/DNA topoisomerase II/histidine kinase"/>
    <property type="match status" value="1"/>
</dbReference>
<keyword evidence="7" id="KW-0067">ATP-binding</keyword>
<dbReference type="EMBL" id="VDMB01000022">
    <property type="protein sequence ID" value="TYT73692.1"/>
    <property type="molecule type" value="Genomic_DNA"/>
</dbReference>
<evidence type="ECO:0000313" key="12">
    <source>
        <dbReference type="EMBL" id="TYT73692.1"/>
    </source>
</evidence>
<dbReference type="InterPro" id="IPR003661">
    <property type="entry name" value="HisK_dim/P_dom"/>
</dbReference>
<dbReference type="GO" id="GO:0005524">
    <property type="term" value="F:ATP binding"/>
    <property type="evidence" value="ECO:0007669"/>
    <property type="project" value="UniProtKB-KW"/>
</dbReference>
<dbReference type="InterPro" id="IPR000014">
    <property type="entry name" value="PAS"/>
</dbReference>
<comment type="catalytic activity">
    <reaction evidence="1">
        <text>ATP + protein L-histidine = ADP + protein N-phospho-L-histidine.</text>
        <dbReference type="EC" id="2.7.13.3"/>
    </reaction>
</comment>
<accession>A0A5S5MDA3</accession>
<dbReference type="SMART" id="SM00388">
    <property type="entry name" value="HisKA"/>
    <property type="match status" value="1"/>
</dbReference>
<dbReference type="NCBIfam" id="TIGR00229">
    <property type="entry name" value="sensory_box"/>
    <property type="match status" value="1"/>
</dbReference>